<protein>
    <submittedName>
        <fullName evidence="2">Uncharacterized protein</fullName>
    </submittedName>
</protein>
<keyword evidence="1" id="KW-0472">Membrane</keyword>
<feature type="transmembrane region" description="Helical" evidence="1">
    <location>
        <begin position="12"/>
        <end position="30"/>
    </location>
</feature>
<sequence length="31" mass="3655">MDKSKEKDFFNSGWFLLLVTFLGGLLFLLFK</sequence>
<keyword evidence="1" id="KW-0812">Transmembrane</keyword>
<proteinExistence type="predicted"/>
<comment type="caution">
    <text evidence="2">The sequence shown here is derived from an EMBL/GenBank/DDBJ whole genome shotgun (WGS) entry which is preliminary data.</text>
</comment>
<evidence type="ECO:0000313" key="3">
    <source>
        <dbReference type="Proteomes" id="UP000242164"/>
    </source>
</evidence>
<evidence type="ECO:0000313" key="2">
    <source>
        <dbReference type="EMBL" id="SCM08258.1"/>
    </source>
</evidence>
<evidence type="ECO:0000256" key="1">
    <source>
        <dbReference type="SAM" id="Phobius"/>
    </source>
</evidence>
<reference evidence="2 3" key="1">
    <citation type="submission" date="2016-08" db="EMBL/GenBank/DDBJ databases">
        <authorList>
            <person name="Loux V."/>
            <person name="Rue O."/>
        </authorList>
    </citation>
    <scope>NUCLEOTIDE SEQUENCE [LARGE SCALE GENOMIC DNA]</scope>
    <source>
        <strain evidence="2 3">AFSSA_08CEB44bac</strain>
    </source>
</reference>
<gene>
    <name evidence="2" type="ORF">BCB44BAC_04559</name>
</gene>
<name>A0AAX2CPK7_9BACI</name>
<dbReference type="Proteomes" id="UP000242164">
    <property type="component" value="Unassembled WGS sequence"/>
</dbReference>
<dbReference type="AlphaFoldDB" id="A0AAX2CPK7"/>
<dbReference type="EMBL" id="FMIK01000067">
    <property type="protein sequence ID" value="SCM08258.1"/>
    <property type="molecule type" value="Genomic_DNA"/>
</dbReference>
<keyword evidence="1" id="KW-1133">Transmembrane helix</keyword>
<accession>A0AAX2CPK7</accession>
<organism evidence="2 3">
    <name type="scientific">Bacillus cytotoxicus</name>
    <dbReference type="NCBI Taxonomy" id="580165"/>
    <lineage>
        <taxon>Bacteria</taxon>
        <taxon>Bacillati</taxon>
        <taxon>Bacillota</taxon>
        <taxon>Bacilli</taxon>
        <taxon>Bacillales</taxon>
        <taxon>Bacillaceae</taxon>
        <taxon>Bacillus</taxon>
        <taxon>Bacillus cereus group</taxon>
    </lineage>
</organism>